<dbReference type="EMBL" id="BSUK01000001">
    <property type="protein sequence ID" value="GMA23143.1"/>
    <property type="molecule type" value="Genomic_DNA"/>
</dbReference>
<protein>
    <recommendedName>
        <fullName evidence="1">Polyphosphate kinase-2-related domain-containing protein</fullName>
    </recommendedName>
</protein>
<dbReference type="InterPro" id="IPR022488">
    <property type="entry name" value="PPK2-related"/>
</dbReference>
<accession>A0ABQ6HXA4</accession>
<dbReference type="InterPro" id="IPR027417">
    <property type="entry name" value="P-loop_NTPase"/>
</dbReference>
<reference evidence="3" key="1">
    <citation type="journal article" date="2019" name="Int. J. Syst. Evol. Microbiol.">
        <title>The Global Catalogue of Microorganisms (GCM) 10K type strain sequencing project: providing services to taxonomists for standard genome sequencing and annotation.</title>
        <authorList>
            <consortium name="The Broad Institute Genomics Platform"/>
            <consortium name="The Broad Institute Genome Sequencing Center for Infectious Disease"/>
            <person name="Wu L."/>
            <person name="Ma J."/>
        </authorList>
    </citation>
    <scope>NUCLEOTIDE SEQUENCE [LARGE SCALE GENOMIC DNA]</scope>
    <source>
        <strain evidence="3">NBRC 106348</strain>
    </source>
</reference>
<comment type="caution">
    <text evidence="2">The sequence shown here is derived from an EMBL/GenBank/DDBJ whole genome shotgun (WGS) entry which is preliminary data.</text>
</comment>
<evidence type="ECO:0000259" key="1">
    <source>
        <dbReference type="Pfam" id="PF03976"/>
    </source>
</evidence>
<gene>
    <name evidence="2" type="ORF">GCM10025864_09020</name>
</gene>
<name>A0ABQ6HXA4_9MICO</name>
<dbReference type="Proteomes" id="UP001157091">
    <property type="component" value="Unassembled WGS sequence"/>
</dbReference>
<evidence type="ECO:0000313" key="3">
    <source>
        <dbReference type="Proteomes" id="UP001157091"/>
    </source>
</evidence>
<dbReference type="Gene3D" id="3.40.50.300">
    <property type="entry name" value="P-loop containing nucleotide triphosphate hydrolases"/>
    <property type="match status" value="1"/>
</dbReference>
<sequence>MTKKDRRAKARKLPDDVYEAELFRLQAELVKLQQWVRATGARVVVVFEGVTRPARAARSSGSPST</sequence>
<proteinExistence type="predicted"/>
<organism evidence="2 3">
    <name type="scientific">Luteimicrobium album</name>
    <dbReference type="NCBI Taxonomy" id="1054550"/>
    <lineage>
        <taxon>Bacteria</taxon>
        <taxon>Bacillati</taxon>
        <taxon>Actinomycetota</taxon>
        <taxon>Actinomycetes</taxon>
        <taxon>Micrococcales</taxon>
        <taxon>Luteimicrobium</taxon>
    </lineage>
</organism>
<keyword evidence="3" id="KW-1185">Reference proteome</keyword>
<evidence type="ECO:0000313" key="2">
    <source>
        <dbReference type="EMBL" id="GMA23143.1"/>
    </source>
</evidence>
<feature type="domain" description="Polyphosphate kinase-2-related" evidence="1">
    <location>
        <begin position="14"/>
        <end position="50"/>
    </location>
</feature>
<dbReference type="Pfam" id="PF03976">
    <property type="entry name" value="PPK2"/>
    <property type="match status" value="1"/>
</dbReference>